<name>A0AA39YMI8_9PEZI</name>
<proteinExistence type="predicted"/>
<keyword evidence="3" id="KW-1185">Reference proteome</keyword>
<sequence>MPLRLAALLARAGQGDAEALARLAEIEDSLAPAAPPAALPAAPLAAPPAALALAPAPLAPPVAAAAAPAPPRPAVPGYARGTMASNARGGGRRVGSEPVGDARQTPTDPQRTLARDTTAMASRHQLDLVDLRGGWRQVLIENGQLRPYITTNAQANASVLPPQRLTCLHDSNLLEKLPERRVVNALLA</sequence>
<gene>
    <name evidence="2" type="ORF">B0T16DRAFT_450990</name>
</gene>
<dbReference type="EMBL" id="JAULSV010000001">
    <property type="protein sequence ID" value="KAK0655276.1"/>
    <property type="molecule type" value="Genomic_DNA"/>
</dbReference>
<organism evidence="2 3">
    <name type="scientific">Cercophora newfieldiana</name>
    <dbReference type="NCBI Taxonomy" id="92897"/>
    <lineage>
        <taxon>Eukaryota</taxon>
        <taxon>Fungi</taxon>
        <taxon>Dikarya</taxon>
        <taxon>Ascomycota</taxon>
        <taxon>Pezizomycotina</taxon>
        <taxon>Sordariomycetes</taxon>
        <taxon>Sordariomycetidae</taxon>
        <taxon>Sordariales</taxon>
        <taxon>Lasiosphaeriaceae</taxon>
        <taxon>Cercophora</taxon>
    </lineage>
</organism>
<feature type="region of interest" description="Disordered" evidence="1">
    <location>
        <begin position="76"/>
        <end position="114"/>
    </location>
</feature>
<evidence type="ECO:0000313" key="2">
    <source>
        <dbReference type="EMBL" id="KAK0655276.1"/>
    </source>
</evidence>
<accession>A0AA39YMI8</accession>
<dbReference type="Proteomes" id="UP001174936">
    <property type="component" value="Unassembled WGS sequence"/>
</dbReference>
<evidence type="ECO:0000313" key="3">
    <source>
        <dbReference type="Proteomes" id="UP001174936"/>
    </source>
</evidence>
<protein>
    <submittedName>
        <fullName evidence="2">Uncharacterized protein</fullName>
    </submittedName>
</protein>
<reference evidence="2" key="1">
    <citation type="submission" date="2023-06" db="EMBL/GenBank/DDBJ databases">
        <title>Genome-scale phylogeny and comparative genomics of the fungal order Sordariales.</title>
        <authorList>
            <consortium name="Lawrence Berkeley National Laboratory"/>
            <person name="Hensen N."/>
            <person name="Bonometti L."/>
            <person name="Westerberg I."/>
            <person name="Brannstrom I.O."/>
            <person name="Guillou S."/>
            <person name="Cros-Aarteil S."/>
            <person name="Calhoun S."/>
            <person name="Haridas S."/>
            <person name="Kuo A."/>
            <person name="Mondo S."/>
            <person name="Pangilinan J."/>
            <person name="Riley R."/>
            <person name="Labutti K."/>
            <person name="Andreopoulos B."/>
            <person name="Lipzen A."/>
            <person name="Chen C."/>
            <person name="Yanf M."/>
            <person name="Daum C."/>
            <person name="Ng V."/>
            <person name="Clum A."/>
            <person name="Steindorff A."/>
            <person name="Ohm R."/>
            <person name="Martin F."/>
            <person name="Silar P."/>
            <person name="Natvig D."/>
            <person name="Lalanne C."/>
            <person name="Gautier V."/>
            <person name="Ament-Velasquez S.L."/>
            <person name="Kruys A."/>
            <person name="Hutchinson M.I."/>
            <person name="Powell A.J."/>
            <person name="Barry K."/>
            <person name="Miller A.N."/>
            <person name="Grigoriev I.V."/>
            <person name="Debuchy R."/>
            <person name="Gladieux P."/>
            <person name="Thoren M.H."/>
            <person name="Johannesson H."/>
        </authorList>
    </citation>
    <scope>NUCLEOTIDE SEQUENCE</scope>
    <source>
        <strain evidence="2">SMH2532-1</strain>
    </source>
</reference>
<evidence type="ECO:0000256" key="1">
    <source>
        <dbReference type="SAM" id="MobiDB-lite"/>
    </source>
</evidence>
<dbReference type="AlphaFoldDB" id="A0AA39YMI8"/>
<comment type="caution">
    <text evidence="2">The sequence shown here is derived from an EMBL/GenBank/DDBJ whole genome shotgun (WGS) entry which is preliminary data.</text>
</comment>